<sequence>YTPKGEFHAMDCTDMVIGVARDSTFRIFDYYTRDRSTPQRDTFWGGTDDLNGETVIFFRKKIKSNGFSDHDIVNENMHVIWAMGQESGDYVHHSSVTPSIPNFYMPDEIKYHGKRNRAEYRLQSGTSPRFLWRRMEASSELQPEEKNCDYFARWIYKEGNDEVDFEIQSKFTDKWTGIGFSETPQMSRTDMVIGWVQANGRTSIQDYWANGYFQPAKDSSQDLKNKEGSIDEGGGKVNPNNKRFKNMSLLPSHPRKKSSLSRVAM</sequence>
<protein>
    <recommendedName>
        <fullName evidence="2">DOMON domain-containing protein</fullName>
    </recommendedName>
</protein>
<dbReference type="PANTHER" id="PTHR46901:SF2">
    <property type="entry name" value="GH04942P"/>
    <property type="match status" value="1"/>
</dbReference>
<dbReference type="OrthoDB" id="188511at2759"/>
<dbReference type="SUPFAM" id="SSF49344">
    <property type="entry name" value="CBD9-like"/>
    <property type="match status" value="1"/>
</dbReference>
<feature type="compositionally biased region" description="Basic and acidic residues" evidence="1">
    <location>
        <begin position="219"/>
        <end position="229"/>
    </location>
</feature>
<feature type="domain" description="DOMON" evidence="2">
    <location>
        <begin position="148"/>
        <end position="265"/>
    </location>
</feature>
<evidence type="ECO:0000259" key="2">
    <source>
        <dbReference type="PROSITE" id="PS50836"/>
    </source>
</evidence>
<feature type="region of interest" description="Disordered" evidence="1">
    <location>
        <begin position="218"/>
        <end position="265"/>
    </location>
</feature>
<dbReference type="PROSITE" id="PS50836">
    <property type="entry name" value="DOMON"/>
    <property type="match status" value="2"/>
</dbReference>
<dbReference type="InterPro" id="IPR045266">
    <property type="entry name" value="DOH_DOMON"/>
</dbReference>
<evidence type="ECO:0000313" key="4">
    <source>
        <dbReference type="Proteomes" id="UP000595437"/>
    </source>
</evidence>
<feature type="non-terminal residue" evidence="3">
    <location>
        <position position="1"/>
    </location>
</feature>
<dbReference type="AlphaFoldDB" id="A0A7T8GVV0"/>
<dbReference type="Proteomes" id="UP000595437">
    <property type="component" value="Chromosome 13"/>
</dbReference>
<dbReference type="EMBL" id="CP045902">
    <property type="protein sequence ID" value="QQP38779.1"/>
    <property type="molecule type" value="Genomic_DNA"/>
</dbReference>
<evidence type="ECO:0000313" key="3">
    <source>
        <dbReference type="EMBL" id="QQP38779.1"/>
    </source>
</evidence>
<dbReference type="SMART" id="SM00664">
    <property type="entry name" value="DoH"/>
    <property type="match status" value="2"/>
</dbReference>
<name>A0A7T8GVV0_CALRO</name>
<gene>
    <name evidence="3" type="ORF">FKW44_019459</name>
</gene>
<proteinExistence type="predicted"/>
<dbReference type="Gene3D" id="2.60.40.1210">
    <property type="entry name" value="Cellobiose dehydrogenase, cytochrome domain"/>
    <property type="match status" value="1"/>
</dbReference>
<dbReference type="Pfam" id="PF03351">
    <property type="entry name" value="DOMON"/>
    <property type="match status" value="1"/>
</dbReference>
<dbReference type="CDD" id="cd09631">
    <property type="entry name" value="DOMON_DOH"/>
    <property type="match status" value="2"/>
</dbReference>
<reference evidence="4" key="1">
    <citation type="submission" date="2021-01" db="EMBL/GenBank/DDBJ databases">
        <title>Caligus Genome Assembly.</title>
        <authorList>
            <person name="Gallardo-Escarate C."/>
        </authorList>
    </citation>
    <scope>NUCLEOTIDE SEQUENCE [LARGE SCALE GENOMIC DNA]</scope>
</reference>
<keyword evidence="4" id="KW-1185">Reference proteome</keyword>
<feature type="non-terminal residue" evidence="3">
    <location>
        <position position="265"/>
    </location>
</feature>
<accession>A0A7T8GVV0</accession>
<feature type="domain" description="DOMON" evidence="2">
    <location>
        <begin position="1"/>
        <end position="84"/>
    </location>
</feature>
<dbReference type="InterPro" id="IPR005018">
    <property type="entry name" value="DOMON_domain"/>
</dbReference>
<organism evidence="3 4">
    <name type="scientific">Caligus rogercresseyi</name>
    <name type="common">Sea louse</name>
    <dbReference type="NCBI Taxonomy" id="217165"/>
    <lineage>
        <taxon>Eukaryota</taxon>
        <taxon>Metazoa</taxon>
        <taxon>Ecdysozoa</taxon>
        <taxon>Arthropoda</taxon>
        <taxon>Crustacea</taxon>
        <taxon>Multicrustacea</taxon>
        <taxon>Hexanauplia</taxon>
        <taxon>Copepoda</taxon>
        <taxon>Siphonostomatoida</taxon>
        <taxon>Caligidae</taxon>
        <taxon>Caligus</taxon>
    </lineage>
</organism>
<dbReference type="PANTHER" id="PTHR46901">
    <property type="entry name" value="GH04942P"/>
    <property type="match status" value="1"/>
</dbReference>
<evidence type="ECO:0000256" key="1">
    <source>
        <dbReference type="SAM" id="MobiDB-lite"/>
    </source>
</evidence>